<name>A0A969W7Q7_9GAMM</name>
<accession>A0A969W7Q7</accession>
<dbReference type="Gene3D" id="3.90.550.10">
    <property type="entry name" value="Spore Coat Polysaccharide Biosynthesis Protein SpsA, Chain A"/>
    <property type="match status" value="1"/>
</dbReference>
<sequence length="220" mass="23899">MRPLSDRMPKPLIEVGGRALIEHHLFGLHAAGVRDVVINQGWLGAQLRDRLGDGQRYGLHIAWSDEGWPALETGGALRRARPLLGDAPFVLVNGDVYTDLDWAALLARAANWDDAQRAHLVLVDNPEHHPRGDFSIADGRVVEPAGEQRLTFSGISVIDPRLLDGTAESAFPIAPLLRAAAREGRVSASHHHGLWSDVGTPERLTALRARLQSTASVPKA</sequence>
<reference evidence="4" key="1">
    <citation type="submission" date="2020-03" db="EMBL/GenBank/DDBJ databases">
        <title>Solimonas marina sp. nov., isolated from deep seawater of the Pacific Ocean.</title>
        <authorList>
            <person name="Liu X."/>
            <person name="Lai Q."/>
            <person name="Sun F."/>
            <person name="Gai Y."/>
            <person name="Li G."/>
            <person name="Shao Z."/>
        </authorList>
    </citation>
    <scope>NUCLEOTIDE SEQUENCE</scope>
    <source>
        <strain evidence="4">C16B3</strain>
    </source>
</reference>
<proteinExistence type="predicted"/>
<dbReference type="InterPro" id="IPR050065">
    <property type="entry name" value="GlmU-like"/>
</dbReference>
<dbReference type="SUPFAM" id="SSF53448">
    <property type="entry name" value="Nucleotide-diphospho-sugar transferases"/>
    <property type="match status" value="1"/>
</dbReference>
<dbReference type="InterPro" id="IPR029044">
    <property type="entry name" value="Nucleotide-diphossugar_trans"/>
</dbReference>
<evidence type="ECO:0000256" key="2">
    <source>
        <dbReference type="ARBA" id="ARBA00022695"/>
    </source>
</evidence>
<protein>
    <submittedName>
        <fullName evidence="4">Nucleotidyltransferase family protein</fullName>
    </submittedName>
</protein>
<dbReference type="AlphaFoldDB" id="A0A969W7Q7"/>
<dbReference type="PANTHER" id="PTHR43584:SF8">
    <property type="entry name" value="N-ACETYLMURAMATE ALPHA-1-PHOSPHATE URIDYLYLTRANSFERASE"/>
    <property type="match status" value="1"/>
</dbReference>
<dbReference type="GO" id="GO:0016779">
    <property type="term" value="F:nucleotidyltransferase activity"/>
    <property type="evidence" value="ECO:0007669"/>
    <property type="project" value="UniProtKB-KW"/>
</dbReference>
<organism evidence="4 5">
    <name type="scientific">Solimonas marina</name>
    <dbReference type="NCBI Taxonomy" id="2714601"/>
    <lineage>
        <taxon>Bacteria</taxon>
        <taxon>Pseudomonadati</taxon>
        <taxon>Pseudomonadota</taxon>
        <taxon>Gammaproteobacteria</taxon>
        <taxon>Nevskiales</taxon>
        <taxon>Nevskiaceae</taxon>
        <taxon>Solimonas</taxon>
    </lineage>
</organism>
<dbReference type="PANTHER" id="PTHR43584">
    <property type="entry name" value="NUCLEOTIDYL TRANSFERASE"/>
    <property type="match status" value="1"/>
</dbReference>
<dbReference type="InterPro" id="IPR054790">
    <property type="entry name" value="MurU"/>
</dbReference>
<evidence type="ECO:0000256" key="1">
    <source>
        <dbReference type="ARBA" id="ARBA00022679"/>
    </source>
</evidence>
<dbReference type="NCBIfam" id="NF045761">
    <property type="entry name" value="NAMPUrTaseMurU"/>
    <property type="match status" value="1"/>
</dbReference>
<keyword evidence="5" id="KW-1185">Reference proteome</keyword>
<evidence type="ECO:0000313" key="4">
    <source>
        <dbReference type="EMBL" id="NKF21434.1"/>
    </source>
</evidence>
<gene>
    <name evidence="4" type="ORF">G7Y82_03820</name>
</gene>
<keyword evidence="1" id="KW-0808">Transferase</keyword>
<feature type="domain" description="Nucleotidyl transferase" evidence="3">
    <location>
        <begin position="1"/>
        <end position="127"/>
    </location>
</feature>
<evidence type="ECO:0000259" key="3">
    <source>
        <dbReference type="Pfam" id="PF00483"/>
    </source>
</evidence>
<dbReference type="InterPro" id="IPR005835">
    <property type="entry name" value="NTP_transferase_dom"/>
</dbReference>
<keyword evidence="2" id="KW-0548">Nucleotidyltransferase</keyword>
<dbReference type="Proteomes" id="UP000653472">
    <property type="component" value="Unassembled WGS sequence"/>
</dbReference>
<comment type="caution">
    <text evidence="4">The sequence shown here is derived from an EMBL/GenBank/DDBJ whole genome shotgun (WGS) entry which is preliminary data.</text>
</comment>
<dbReference type="Pfam" id="PF00483">
    <property type="entry name" value="NTP_transferase"/>
    <property type="match status" value="1"/>
</dbReference>
<evidence type="ECO:0000313" key="5">
    <source>
        <dbReference type="Proteomes" id="UP000653472"/>
    </source>
</evidence>
<dbReference type="EMBL" id="JAAVXB010000002">
    <property type="protein sequence ID" value="NKF21434.1"/>
    <property type="molecule type" value="Genomic_DNA"/>
</dbReference>
<dbReference type="CDD" id="cd06422">
    <property type="entry name" value="NTP_transferase_like_1"/>
    <property type="match status" value="1"/>
</dbReference>